<gene>
    <name evidence="1" type="ORF">SAV14893_087950</name>
    <name evidence="2" type="ORF">SAV31267_091350</name>
</gene>
<sequence length="62" mass="6253">MHLAEALALGLNGPAPAGHPEKLAPRPSVRVCDARLTAAAALATAPAAATAGTYAVIRRLRL</sequence>
<reference evidence="2 3" key="1">
    <citation type="submission" date="2019-04" db="EMBL/GenBank/DDBJ databases">
        <title>Draft genome sequences of Streptomyces avermitilis ATCC 31267.</title>
        <authorList>
            <person name="Komaki H."/>
            <person name="Tamura T."/>
            <person name="Hosoyama A."/>
        </authorList>
    </citation>
    <scope>NUCLEOTIDE SEQUENCE [LARGE SCALE GENOMIC DNA]</scope>
    <source>
        <strain evidence="2 3">ATCC 31267</strain>
    </source>
</reference>
<protein>
    <submittedName>
        <fullName evidence="1">Uncharacterized protein</fullName>
    </submittedName>
</protein>
<evidence type="ECO:0000313" key="3">
    <source>
        <dbReference type="Proteomes" id="UP000299211"/>
    </source>
</evidence>
<dbReference type="Proteomes" id="UP000302139">
    <property type="component" value="Unassembled WGS sequence"/>
</dbReference>
<dbReference type="STRING" id="33903.AQJ43_31755"/>
<dbReference type="RefSeq" id="WP_078234724.1">
    <property type="nucleotide sequence ID" value="NZ_MTJO01000019.1"/>
</dbReference>
<reference evidence="1 4" key="2">
    <citation type="submission" date="2019-04" db="EMBL/GenBank/DDBJ databases">
        <title>Draft genome sequences of Streptomyces avermitilis NBRC 14893.</title>
        <authorList>
            <person name="Komaki H."/>
            <person name="Tamura T."/>
            <person name="Hosoyama A."/>
        </authorList>
    </citation>
    <scope>NUCLEOTIDE SEQUENCE [LARGE SCALE GENOMIC DNA]</scope>
    <source>
        <strain evidence="1 4">NBRC 14893</strain>
    </source>
</reference>
<evidence type="ECO:0000313" key="4">
    <source>
        <dbReference type="Proteomes" id="UP000302139"/>
    </source>
</evidence>
<dbReference type="EMBL" id="BJHY01000002">
    <property type="protein sequence ID" value="GDY79650.1"/>
    <property type="molecule type" value="Genomic_DNA"/>
</dbReference>
<accession>A0A4D4MBT9</accession>
<dbReference type="Proteomes" id="UP000299211">
    <property type="component" value="Unassembled WGS sequence"/>
</dbReference>
<organism evidence="1 4">
    <name type="scientific">Streptomyces avermitilis</name>
    <dbReference type="NCBI Taxonomy" id="33903"/>
    <lineage>
        <taxon>Bacteria</taxon>
        <taxon>Bacillati</taxon>
        <taxon>Actinomycetota</taxon>
        <taxon>Actinomycetes</taxon>
        <taxon>Kitasatosporales</taxon>
        <taxon>Streptomycetaceae</taxon>
        <taxon>Streptomyces</taxon>
    </lineage>
</organism>
<dbReference type="EMBL" id="BJHX01000002">
    <property type="protein sequence ID" value="GDY69402.1"/>
    <property type="molecule type" value="Genomic_DNA"/>
</dbReference>
<dbReference type="AlphaFoldDB" id="A0A4D4MBT9"/>
<name>A0A4D4MBT9_STRAX</name>
<evidence type="ECO:0000313" key="1">
    <source>
        <dbReference type="EMBL" id="GDY69402.1"/>
    </source>
</evidence>
<comment type="caution">
    <text evidence="1">The sequence shown here is derived from an EMBL/GenBank/DDBJ whole genome shotgun (WGS) entry which is preliminary data.</text>
</comment>
<proteinExistence type="predicted"/>
<evidence type="ECO:0000313" key="2">
    <source>
        <dbReference type="EMBL" id="GDY79650.1"/>
    </source>
</evidence>